<evidence type="ECO:0000256" key="3">
    <source>
        <dbReference type="SAM" id="MobiDB-lite"/>
    </source>
</evidence>
<dbReference type="PROSITE" id="PS50082">
    <property type="entry name" value="WD_REPEATS_2"/>
    <property type="match status" value="2"/>
</dbReference>
<feature type="region of interest" description="Disordered" evidence="3">
    <location>
        <begin position="632"/>
        <end position="652"/>
    </location>
</feature>
<dbReference type="Gene3D" id="2.130.10.10">
    <property type="entry name" value="YVTN repeat-like/Quinoprotein amine dehydrogenase"/>
    <property type="match status" value="1"/>
</dbReference>
<reference evidence="4" key="1">
    <citation type="journal article" date="2023" name="G3 (Bethesda)">
        <title>Whole genome assemblies of Zophobas morio and Tenebrio molitor.</title>
        <authorList>
            <person name="Kaur S."/>
            <person name="Stinson S.A."/>
            <person name="diCenzo G.C."/>
        </authorList>
    </citation>
    <scope>NUCLEOTIDE SEQUENCE</scope>
    <source>
        <strain evidence="4">QUZm001</strain>
    </source>
</reference>
<comment type="caution">
    <text evidence="4">The sequence shown here is derived from an EMBL/GenBank/DDBJ whole genome shotgun (WGS) entry which is preliminary data.</text>
</comment>
<evidence type="ECO:0000256" key="2">
    <source>
        <dbReference type="PROSITE-ProRule" id="PRU00221"/>
    </source>
</evidence>
<feature type="repeat" description="WD" evidence="2">
    <location>
        <begin position="382"/>
        <end position="423"/>
    </location>
</feature>
<keyword evidence="5" id="KW-1185">Reference proteome</keyword>
<name>A0AA38MAF4_9CUCU</name>
<accession>A0AA38MAF4</accession>
<keyword evidence="1" id="KW-0677">Repeat</keyword>
<dbReference type="Pfam" id="PF00400">
    <property type="entry name" value="WD40"/>
    <property type="match status" value="2"/>
</dbReference>
<dbReference type="InterPro" id="IPR011992">
    <property type="entry name" value="EF-hand-dom_pair"/>
</dbReference>
<protein>
    <recommendedName>
        <fullName evidence="6">WD repeat-containing protein on Y chromosome</fullName>
    </recommendedName>
</protein>
<dbReference type="SUPFAM" id="SSF50978">
    <property type="entry name" value="WD40 repeat-like"/>
    <property type="match status" value="1"/>
</dbReference>
<organism evidence="4 5">
    <name type="scientific">Zophobas morio</name>
    <dbReference type="NCBI Taxonomy" id="2755281"/>
    <lineage>
        <taxon>Eukaryota</taxon>
        <taxon>Metazoa</taxon>
        <taxon>Ecdysozoa</taxon>
        <taxon>Arthropoda</taxon>
        <taxon>Hexapoda</taxon>
        <taxon>Insecta</taxon>
        <taxon>Pterygota</taxon>
        <taxon>Neoptera</taxon>
        <taxon>Endopterygota</taxon>
        <taxon>Coleoptera</taxon>
        <taxon>Polyphaga</taxon>
        <taxon>Cucujiformia</taxon>
        <taxon>Tenebrionidae</taxon>
        <taxon>Zophobas</taxon>
    </lineage>
</organism>
<feature type="compositionally biased region" description="Low complexity" evidence="3">
    <location>
        <begin position="632"/>
        <end position="646"/>
    </location>
</feature>
<dbReference type="PROSITE" id="PS50294">
    <property type="entry name" value="WD_REPEATS_REGION"/>
    <property type="match status" value="1"/>
</dbReference>
<dbReference type="PANTHER" id="PTHR44324:SF3">
    <property type="entry name" value="WD REPEAT-CONTAINING PROTEIN 49-LIKE"/>
    <property type="match status" value="1"/>
</dbReference>
<gene>
    <name evidence="4" type="ORF">Zmor_020748</name>
</gene>
<dbReference type="InterPro" id="IPR051242">
    <property type="entry name" value="WD-EF-hand_domain"/>
</dbReference>
<dbReference type="PANTHER" id="PTHR44324">
    <property type="entry name" value="WD40 REPEAT DOMAIN 95"/>
    <property type="match status" value="1"/>
</dbReference>
<proteinExistence type="predicted"/>
<dbReference type="InterPro" id="IPR015943">
    <property type="entry name" value="WD40/YVTN_repeat-like_dom_sf"/>
</dbReference>
<keyword evidence="2" id="KW-0853">WD repeat</keyword>
<dbReference type="Proteomes" id="UP001168821">
    <property type="component" value="Unassembled WGS sequence"/>
</dbReference>
<evidence type="ECO:0008006" key="6">
    <source>
        <dbReference type="Google" id="ProtNLM"/>
    </source>
</evidence>
<evidence type="ECO:0000256" key="1">
    <source>
        <dbReference type="ARBA" id="ARBA00022737"/>
    </source>
</evidence>
<evidence type="ECO:0000313" key="4">
    <source>
        <dbReference type="EMBL" id="KAJ3648984.1"/>
    </source>
</evidence>
<evidence type="ECO:0000313" key="5">
    <source>
        <dbReference type="Proteomes" id="UP001168821"/>
    </source>
</evidence>
<dbReference type="EMBL" id="JALNTZ010000006">
    <property type="protein sequence ID" value="KAJ3648984.1"/>
    <property type="molecule type" value="Genomic_DNA"/>
</dbReference>
<dbReference type="InterPro" id="IPR036322">
    <property type="entry name" value="WD40_repeat_dom_sf"/>
</dbReference>
<sequence length="652" mass="75009">MNENIQEEQNINTSDNFTTLSWHELLQNLSTNHLEKLENIFKSNESSLSKEQFFQAVDEVFEHSDCAQQIIALYDLINKNNESRITWGQLLDFFVQNISPNGAGVIDLQINAIIAVPQTRREAIVKIVLIETSKYFCYAILSKHGRVGLYDGNLNFLTTYQLIMTREDINRREEDRRRRNRWVTDAIFCSDVLMFIVTNTARSVIIYEASGLKHVPLWLILSTPNIVECFAYKSSDASEKGESTLYMGDDSGLVFSFIFLQPKVLILRKKHNDKLSLFYWDELSEEKDFMIVKRIGRLHQESIKRLIYFDDNETLVSCSKDSNVSLIIKYVGKKNAPYVFKMPKGCNCFALSIERKILITGSQDGIIRLWNPIITSKSIGTLSGHKTAIADLKMMDKENLFMSCSHDGTFNLWDIKQQKCIQSFVINFPSFAVFGKLIEWGIECIYPGPKRTLCNENNTTLGVWQRSPILVACCNHIALIKLKHPDKEILDNNETQVLPPPPLQNSVLIPKMWNTSDSTEAVRCNEFNQPDMSIIDKRLKELEFILKKDLFEENGSNRSDINFKIATLERKKLEMQHHVARGAPYLALDLHEVHELRLTPDLPVPNKKKIKHMVEKIETILQDASCRDLIFSEPSTSRSPRSSRSSVIEFDY</sequence>
<dbReference type="SUPFAM" id="SSF47473">
    <property type="entry name" value="EF-hand"/>
    <property type="match status" value="1"/>
</dbReference>
<feature type="repeat" description="WD" evidence="2">
    <location>
        <begin position="358"/>
        <end position="371"/>
    </location>
</feature>
<dbReference type="AlphaFoldDB" id="A0AA38MAF4"/>
<dbReference type="InterPro" id="IPR001680">
    <property type="entry name" value="WD40_rpt"/>
</dbReference>
<dbReference type="SMART" id="SM00320">
    <property type="entry name" value="WD40"/>
    <property type="match status" value="3"/>
</dbReference>